<dbReference type="InterPro" id="IPR012827">
    <property type="entry name" value="Hemerythrin_metal-bd"/>
</dbReference>
<reference evidence="8" key="2">
    <citation type="submission" date="2021-04" db="EMBL/GenBank/DDBJ databases">
        <authorList>
            <person name="Gilroy R."/>
        </authorList>
    </citation>
    <scope>NUCLEOTIDE SEQUENCE</scope>
    <source>
        <strain evidence="8">ChiW4-1371</strain>
    </source>
</reference>
<keyword evidence="6" id="KW-1133">Transmembrane helix</keyword>
<name>A0A9D2GUF5_9BACT</name>
<dbReference type="GO" id="GO:0016020">
    <property type="term" value="C:membrane"/>
    <property type="evidence" value="ECO:0007669"/>
    <property type="project" value="InterPro"/>
</dbReference>
<comment type="similarity">
    <text evidence="1">Belongs to the hemerythrin family.</text>
</comment>
<dbReference type="PROSITE" id="PS50111">
    <property type="entry name" value="CHEMOTAXIS_TRANSDUC_2"/>
    <property type="match status" value="1"/>
</dbReference>
<dbReference type="Pfam" id="PF01814">
    <property type="entry name" value="Hemerythrin"/>
    <property type="match status" value="1"/>
</dbReference>
<dbReference type="InterPro" id="IPR012312">
    <property type="entry name" value="Hemerythrin-like"/>
</dbReference>
<accession>A0A9D2GUF5</accession>
<dbReference type="Pfam" id="PF00015">
    <property type="entry name" value="MCPsignal"/>
    <property type="match status" value="1"/>
</dbReference>
<dbReference type="GO" id="GO:0046872">
    <property type="term" value="F:metal ion binding"/>
    <property type="evidence" value="ECO:0007669"/>
    <property type="project" value="UniProtKB-KW"/>
</dbReference>
<sequence length="519" mass="58347">MRKTTLFFLTFSIIIAILLFIFLGVKSGIGAVIILVFAFIIMLYSDIAFAGSIKGINLYIDSALNSNQDNPATVKRRFSSVANKIHEFNTKLTKLYTRFSSSYVHISSIALEISNVQSSLNSNVKIVNDKLNSVAGQMEDLQKTAEQVNVMCEDSKAAAEHCLDKTNMCTKAMDNNLAQMRKMEETVDSMVSSMNDFVNYSNEIKNSIQGIEDIADQTNLLALNAAIEAARAGESGRGFAVVADEVRKLAEKTTSFTSEIEKVISKLYDRTLEISSQVHSNADQVKDTIQITEETGRLVSDIRTETNNMLNVTKTIVDNIHIQYSGIGMVNSAVTEIYGENNKALARTVESLKLGDNLNDIALELKDITSEYSASTMDTNSYITFTPRLSVEYAPLDNQHKRWIELFNKIYQAYINKSDAASIKAVLKDLVDYTVWHFGFENRMMEKYNFKTYGEHKVQHDEILEELKVICNRLDNGEEISIVNILEFLKKWLINHILKTDLVLGKYLNSIKAEPVAEK</sequence>
<dbReference type="InterPro" id="IPR016131">
    <property type="entry name" value="Haemerythrin_Fe_BS"/>
</dbReference>
<feature type="transmembrane region" description="Helical" evidence="6">
    <location>
        <begin position="32"/>
        <end position="53"/>
    </location>
</feature>
<dbReference type="SMART" id="SM00283">
    <property type="entry name" value="MA"/>
    <property type="match status" value="1"/>
</dbReference>
<dbReference type="SUPFAM" id="SSF47188">
    <property type="entry name" value="Hemerythrin-like"/>
    <property type="match status" value="1"/>
</dbReference>
<dbReference type="GO" id="GO:0007165">
    <property type="term" value="P:signal transduction"/>
    <property type="evidence" value="ECO:0007669"/>
    <property type="project" value="UniProtKB-KW"/>
</dbReference>
<keyword evidence="4 5" id="KW-0807">Transducer</keyword>
<evidence type="ECO:0000256" key="2">
    <source>
        <dbReference type="ARBA" id="ARBA00022723"/>
    </source>
</evidence>
<dbReference type="CDD" id="cd12107">
    <property type="entry name" value="Hemerythrin"/>
    <property type="match status" value="1"/>
</dbReference>
<dbReference type="AlphaFoldDB" id="A0A9D2GUF5"/>
<dbReference type="InterPro" id="IPR004089">
    <property type="entry name" value="MCPsignal_dom"/>
</dbReference>
<evidence type="ECO:0000256" key="5">
    <source>
        <dbReference type="PROSITE-ProRule" id="PRU00284"/>
    </source>
</evidence>
<dbReference type="PROSITE" id="PS00550">
    <property type="entry name" value="HEMERYTHRINS"/>
    <property type="match status" value="1"/>
</dbReference>
<evidence type="ECO:0000256" key="1">
    <source>
        <dbReference type="ARBA" id="ARBA00010587"/>
    </source>
</evidence>
<dbReference type="SUPFAM" id="SSF58104">
    <property type="entry name" value="Methyl-accepting chemotaxis protein (MCP) signaling domain"/>
    <property type="match status" value="1"/>
</dbReference>
<evidence type="ECO:0000313" key="9">
    <source>
        <dbReference type="Proteomes" id="UP000824176"/>
    </source>
</evidence>
<feature type="domain" description="Methyl-accepting transducer" evidence="7">
    <location>
        <begin position="102"/>
        <end position="338"/>
    </location>
</feature>
<dbReference type="PANTHER" id="PTHR32089">
    <property type="entry name" value="METHYL-ACCEPTING CHEMOTAXIS PROTEIN MCPB"/>
    <property type="match status" value="1"/>
</dbReference>
<keyword evidence="2" id="KW-0479">Metal-binding</keyword>
<feature type="transmembrane region" description="Helical" evidence="6">
    <location>
        <begin position="6"/>
        <end position="25"/>
    </location>
</feature>
<evidence type="ECO:0000256" key="3">
    <source>
        <dbReference type="ARBA" id="ARBA00023004"/>
    </source>
</evidence>
<dbReference type="NCBIfam" id="TIGR02481">
    <property type="entry name" value="hemeryth_dom"/>
    <property type="match status" value="1"/>
</dbReference>
<evidence type="ECO:0000259" key="7">
    <source>
        <dbReference type="PROSITE" id="PS50111"/>
    </source>
</evidence>
<evidence type="ECO:0000313" key="8">
    <source>
        <dbReference type="EMBL" id="HIZ89582.1"/>
    </source>
</evidence>
<reference evidence="8" key="1">
    <citation type="journal article" date="2021" name="PeerJ">
        <title>Extensive microbial diversity within the chicken gut microbiome revealed by metagenomics and culture.</title>
        <authorList>
            <person name="Gilroy R."/>
            <person name="Ravi A."/>
            <person name="Getino M."/>
            <person name="Pursley I."/>
            <person name="Horton D.L."/>
            <person name="Alikhan N.F."/>
            <person name="Baker D."/>
            <person name="Gharbi K."/>
            <person name="Hall N."/>
            <person name="Watson M."/>
            <person name="Adriaenssens E.M."/>
            <person name="Foster-Nyarko E."/>
            <person name="Jarju S."/>
            <person name="Secka A."/>
            <person name="Antonio M."/>
            <person name="Oren A."/>
            <person name="Chaudhuri R.R."/>
            <person name="La Ragione R."/>
            <person name="Hildebrand F."/>
            <person name="Pallen M.J."/>
        </authorList>
    </citation>
    <scope>NUCLEOTIDE SEQUENCE</scope>
    <source>
        <strain evidence="8">ChiW4-1371</strain>
    </source>
</reference>
<dbReference type="PANTHER" id="PTHR32089:SF112">
    <property type="entry name" value="LYSOZYME-LIKE PROTEIN-RELATED"/>
    <property type="match status" value="1"/>
</dbReference>
<keyword evidence="3" id="KW-0408">Iron</keyword>
<proteinExistence type="inferred from homology"/>
<keyword evidence="6" id="KW-0472">Membrane</keyword>
<evidence type="ECO:0000256" key="6">
    <source>
        <dbReference type="SAM" id="Phobius"/>
    </source>
</evidence>
<organism evidence="8 9">
    <name type="scientific">Candidatus Mucispirillum faecigallinarum</name>
    <dbReference type="NCBI Taxonomy" id="2838699"/>
    <lineage>
        <taxon>Bacteria</taxon>
        <taxon>Pseudomonadati</taxon>
        <taxon>Deferribacterota</taxon>
        <taxon>Deferribacteres</taxon>
        <taxon>Deferribacterales</taxon>
        <taxon>Mucispirillaceae</taxon>
        <taxon>Mucispirillum</taxon>
    </lineage>
</organism>
<protein>
    <submittedName>
        <fullName evidence="8">Bacteriohemerythrin</fullName>
    </submittedName>
</protein>
<dbReference type="InterPro" id="IPR035938">
    <property type="entry name" value="Hemerythrin-like_sf"/>
</dbReference>
<keyword evidence="6" id="KW-0812">Transmembrane</keyword>
<dbReference type="Gene3D" id="1.20.120.50">
    <property type="entry name" value="Hemerythrin-like"/>
    <property type="match status" value="1"/>
</dbReference>
<dbReference type="NCBIfam" id="NF033749">
    <property type="entry name" value="bact_hemeryth"/>
    <property type="match status" value="1"/>
</dbReference>
<evidence type="ECO:0000256" key="4">
    <source>
        <dbReference type="ARBA" id="ARBA00023224"/>
    </source>
</evidence>
<dbReference type="Proteomes" id="UP000824176">
    <property type="component" value="Unassembled WGS sequence"/>
</dbReference>
<dbReference type="EMBL" id="DXAQ01000101">
    <property type="protein sequence ID" value="HIZ89582.1"/>
    <property type="molecule type" value="Genomic_DNA"/>
</dbReference>
<comment type="caution">
    <text evidence="8">The sequence shown here is derived from an EMBL/GenBank/DDBJ whole genome shotgun (WGS) entry which is preliminary data.</text>
</comment>
<gene>
    <name evidence="8" type="ORF">H9804_06530</name>
</gene>
<dbReference type="Gene3D" id="1.10.287.950">
    <property type="entry name" value="Methyl-accepting chemotaxis protein"/>
    <property type="match status" value="1"/>
</dbReference>